<feature type="compositionally biased region" description="Basic and acidic residues" evidence="1">
    <location>
        <begin position="34"/>
        <end position="44"/>
    </location>
</feature>
<organism evidence="2 3">
    <name type="scientific">Winogradskya humida</name>
    <dbReference type="NCBI Taxonomy" id="113566"/>
    <lineage>
        <taxon>Bacteria</taxon>
        <taxon>Bacillati</taxon>
        <taxon>Actinomycetota</taxon>
        <taxon>Actinomycetes</taxon>
        <taxon>Micromonosporales</taxon>
        <taxon>Micromonosporaceae</taxon>
        <taxon>Winogradskya</taxon>
    </lineage>
</organism>
<feature type="region of interest" description="Disordered" evidence="1">
    <location>
        <begin position="25"/>
        <end position="44"/>
    </location>
</feature>
<sequence length="44" mass="4793">MVTMLVVLALLLVVLVAVVVRRGNTGINPAPHPAVHDYQENRSE</sequence>
<reference evidence="2 3" key="1">
    <citation type="submission" date="2021-01" db="EMBL/GenBank/DDBJ databases">
        <title>Whole genome shotgun sequence of Actinoplanes humidus NBRC 14915.</title>
        <authorList>
            <person name="Komaki H."/>
            <person name="Tamura T."/>
        </authorList>
    </citation>
    <scope>NUCLEOTIDE SEQUENCE [LARGE SCALE GENOMIC DNA]</scope>
    <source>
        <strain evidence="2 3">NBRC 14915</strain>
    </source>
</reference>
<protein>
    <submittedName>
        <fullName evidence="2">Uncharacterized protein</fullName>
    </submittedName>
</protein>
<gene>
    <name evidence="2" type="ORF">Ahu01nite_013810</name>
</gene>
<dbReference type="RefSeq" id="WP_275411714.1">
    <property type="nucleotide sequence ID" value="NZ_BAAATV010000004.1"/>
</dbReference>
<keyword evidence="3" id="KW-1185">Reference proteome</keyword>
<evidence type="ECO:0000256" key="1">
    <source>
        <dbReference type="SAM" id="MobiDB-lite"/>
    </source>
</evidence>
<proteinExistence type="predicted"/>
<evidence type="ECO:0000313" key="3">
    <source>
        <dbReference type="Proteomes" id="UP000603200"/>
    </source>
</evidence>
<dbReference type="EMBL" id="BOMN01000017">
    <property type="protein sequence ID" value="GIE18279.1"/>
    <property type="molecule type" value="Genomic_DNA"/>
</dbReference>
<dbReference type="Proteomes" id="UP000603200">
    <property type="component" value="Unassembled WGS sequence"/>
</dbReference>
<name>A0ABQ3ZIA5_9ACTN</name>
<comment type="caution">
    <text evidence="2">The sequence shown here is derived from an EMBL/GenBank/DDBJ whole genome shotgun (WGS) entry which is preliminary data.</text>
</comment>
<evidence type="ECO:0000313" key="2">
    <source>
        <dbReference type="EMBL" id="GIE18279.1"/>
    </source>
</evidence>
<accession>A0ABQ3ZIA5</accession>